<accession>A0A8H6HGH3</accession>
<sequence>IQLIFNAQHGCGACGCRATGTRPRRVERELSDLVEAVIDHTDDLEFVVNTHALHNAAKIRSYLPRSLTEPLPLISPDSRVQHCWDIASVVREKQPDKRGK</sequence>
<dbReference type="AlphaFoldDB" id="A0A8H6HGH3"/>
<proteinExistence type="predicted"/>
<feature type="non-terminal residue" evidence="1">
    <location>
        <position position="100"/>
    </location>
</feature>
<name>A0A8H6HGH3_9AGAR</name>
<evidence type="ECO:0000313" key="3">
    <source>
        <dbReference type="Proteomes" id="UP000521943"/>
    </source>
</evidence>
<reference evidence="1 3" key="1">
    <citation type="submission" date="2020-07" db="EMBL/GenBank/DDBJ databases">
        <title>Comparative genomics of pyrophilous fungi reveals a link between fire events and developmental genes.</title>
        <authorList>
            <consortium name="DOE Joint Genome Institute"/>
            <person name="Steindorff A.S."/>
            <person name="Carver A."/>
            <person name="Calhoun S."/>
            <person name="Stillman K."/>
            <person name="Liu H."/>
            <person name="Lipzen A."/>
            <person name="Pangilinan J."/>
            <person name="Labutti K."/>
            <person name="Bruns T.D."/>
            <person name="Grigoriev I.V."/>
        </authorList>
    </citation>
    <scope>NUCLEOTIDE SEQUENCE [LARGE SCALE GENOMIC DNA]</scope>
    <source>
        <strain evidence="1 3">CBS 144469</strain>
    </source>
</reference>
<gene>
    <name evidence="1" type="ORF">DFP72DRAFT_743442</name>
    <name evidence="2" type="ORF">DFP72DRAFT_751184</name>
</gene>
<dbReference type="Proteomes" id="UP000521943">
    <property type="component" value="Unassembled WGS sequence"/>
</dbReference>
<evidence type="ECO:0000313" key="2">
    <source>
        <dbReference type="EMBL" id="KAF6746610.1"/>
    </source>
</evidence>
<protein>
    <submittedName>
        <fullName evidence="1">Uncharacterized protein</fullName>
    </submittedName>
</protein>
<keyword evidence="3" id="KW-1185">Reference proteome</keyword>
<dbReference type="OrthoDB" id="2947226at2759"/>
<comment type="caution">
    <text evidence="1">The sequence shown here is derived from an EMBL/GenBank/DDBJ whole genome shotgun (WGS) entry which is preliminary data.</text>
</comment>
<feature type="non-terminal residue" evidence="1">
    <location>
        <position position="1"/>
    </location>
</feature>
<organism evidence="1 3">
    <name type="scientific">Ephemerocybe angulata</name>
    <dbReference type="NCBI Taxonomy" id="980116"/>
    <lineage>
        <taxon>Eukaryota</taxon>
        <taxon>Fungi</taxon>
        <taxon>Dikarya</taxon>
        <taxon>Basidiomycota</taxon>
        <taxon>Agaricomycotina</taxon>
        <taxon>Agaricomycetes</taxon>
        <taxon>Agaricomycetidae</taxon>
        <taxon>Agaricales</taxon>
        <taxon>Agaricineae</taxon>
        <taxon>Psathyrellaceae</taxon>
        <taxon>Ephemerocybe</taxon>
    </lineage>
</organism>
<evidence type="ECO:0000313" key="1">
    <source>
        <dbReference type="EMBL" id="KAF6746604.1"/>
    </source>
</evidence>
<dbReference type="EMBL" id="JACGCI010000091">
    <property type="protein sequence ID" value="KAF6746604.1"/>
    <property type="molecule type" value="Genomic_DNA"/>
</dbReference>
<dbReference type="EMBL" id="JACGCI010000091">
    <property type="protein sequence ID" value="KAF6746610.1"/>
    <property type="molecule type" value="Genomic_DNA"/>
</dbReference>